<dbReference type="Proteomes" id="UP001324634">
    <property type="component" value="Chromosome"/>
</dbReference>
<gene>
    <name evidence="3" type="ORF">SOO65_15545</name>
</gene>
<evidence type="ECO:0000256" key="1">
    <source>
        <dbReference type="SAM" id="Coils"/>
    </source>
</evidence>
<organism evidence="3 4">
    <name type="scientific">Peredibacter starrii</name>
    <dbReference type="NCBI Taxonomy" id="28202"/>
    <lineage>
        <taxon>Bacteria</taxon>
        <taxon>Pseudomonadati</taxon>
        <taxon>Bdellovibrionota</taxon>
        <taxon>Bacteriovoracia</taxon>
        <taxon>Bacteriovoracales</taxon>
        <taxon>Bacteriovoracaceae</taxon>
        <taxon>Peredibacter</taxon>
    </lineage>
</organism>
<sequence>MRFFFHRPKPFYKRTWFFIVFLILGFMVALRMILPSLMVAVANNRLKKESPNFSFHIDDIDLAIIKGKYTIEGITGTMKSNGQQFMSISSVNADVPWKNIFDGKIITDIVVNRMNVTASQKLIDTAKKEKTRIKELLAEKKKEDKDKDEDDKKKESRLNVKVFKLNDSNITIQDLLSFKGKETRTISNINVIASNLTPSDKNPVTNFVMTADVFGPAPLKVGGIATLKTEPLQWDVNSELKKFDLRTLNPLVREKVKAYIHKGKLDLYAEAKSQMGKIEGYVKPFVSKFKMDTPEGGFDFKGSAAKEGGNLVKLLLTDSEAKTLATVFPFTFTNKMKYEIIPPLKKAVEHKAKQNIKPGIENRIQLEDGEAHHGIREAQEEKPKK</sequence>
<dbReference type="Pfam" id="PF05359">
    <property type="entry name" value="DUF748"/>
    <property type="match status" value="1"/>
</dbReference>
<keyword evidence="2" id="KW-0472">Membrane</keyword>
<keyword evidence="1" id="KW-0175">Coiled coil</keyword>
<evidence type="ECO:0000256" key="2">
    <source>
        <dbReference type="SAM" id="Phobius"/>
    </source>
</evidence>
<feature type="coiled-coil region" evidence="1">
    <location>
        <begin position="119"/>
        <end position="153"/>
    </location>
</feature>
<keyword evidence="2" id="KW-0812">Transmembrane</keyword>
<reference evidence="3 4" key="1">
    <citation type="submission" date="2023-11" db="EMBL/GenBank/DDBJ databases">
        <title>Peredibacter starrii A3.12.</title>
        <authorList>
            <person name="Mitchell R.J."/>
        </authorList>
    </citation>
    <scope>NUCLEOTIDE SEQUENCE [LARGE SCALE GENOMIC DNA]</scope>
    <source>
        <strain evidence="3 4">A3.12</strain>
    </source>
</reference>
<dbReference type="KEGG" id="psti:SOO65_15545"/>
<dbReference type="RefSeq" id="WP_321392241.1">
    <property type="nucleotide sequence ID" value="NZ_CP139487.1"/>
</dbReference>
<proteinExistence type="predicted"/>
<dbReference type="EMBL" id="CP139487">
    <property type="protein sequence ID" value="WPU64107.1"/>
    <property type="molecule type" value="Genomic_DNA"/>
</dbReference>
<keyword evidence="2" id="KW-1133">Transmembrane helix</keyword>
<feature type="transmembrane region" description="Helical" evidence="2">
    <location>
        <begin position="16"/>
        <end position="42"/>
    </location>
</feature>
<evidence type="ECO:0000313" key="3">
    <source>
        <dbReference type="EMBL" id="WPU64107.1"/>
    </source>
</evidence>
<evidence type="ECO:0000313" key="4">
    <source>
        <dbReference type="Proteomes" id="UP001324634"/>
    </source>
</evidence>
<name>A0AAX4HLD9_9BACT</name>
<keyword evidence="4" id="KW-1185">Reference proteome</keyword>
<dbReference type="InterPro" id="IPR008023">
    <property type="entry name" value="DUF748"/>
</dbReference>
<protein>
    <submittedName>
        <fullName evidence="3">DUF748 domain-containing protein</fullName>
    </submittedName>
</protein>
<dbReference type="AlphaFoldDB" id="A0AAX4HLD9"/>
<accession>A0AAX4HLD9</accession>